<dbReference type="PANTHER" id="PTHR43300:SF7">
    <property type="entry name" value="UDP-N-ACETYLBACILLOSAMINE N-ACETYLTRANSFERASE"/>
    <property type="match status" value="1"/>
</dbReference>
<keyword evidence="1" id="KW-0012">Acyltransferase</keyword>
<dbReference type="InterPro" id="IPR001451">
    <property type="entry name" value="Hexapep"/>
</dbReference>
<dbReference type="Gene3D" id="2.160.10.10">
    <property type="entry name" value="Hexapeptide repeat proteins"/>
    <property type="match status" value="1"/>
</dbReference>
<dbReference type="InterPro" id="IPR011004">
    <property type="entry name" value="Trimer_LpxA-like_sf"/>
</dbReference>
<proteinExistence type="predicted"/>
<reference evidence="1 2" key="1">
    <citation type="journal article" date="2014" name="Int. J. Syst. Evol. Microbiol.">
        <title>Listeria floridensis sp. nov., Listeria aquatica sp. nov., Listeria cornellensis sp. nov., Listeria riparia sp. nov. and Listeria grandensis sp. nov., from agricultural and natural environments.</title>
        <authorList>
            <person name="den Bakker H.C."/>
            <person name="Warchocki S."/>
            <person name="Wright E.M."/>
            <person name="Allred A.F."/>
            <person name="Ahlstrom C."/>
            <person name="Manuel C.S."/>
            <person name="Stasiewicz M.J."/>
            <person name="Burrell A."/>
            <person name="Roof S."/>
            <person name="Strawn L."/>
            <person name="Fortes E.D."/>
            <person name="Nightingale K.K."/>
            <person name="Kephart D."/>
            <person name="Wiedmann M."/>
        </authorList>
    </citation>
    <scope>NUCLEOTIDE SEQUENCE [LARGE SCALE GENOMIC DNA]</scope>
    <source>
        <strain evidence="2">FSL F6-969</strain>
    </source>
</reference>
<dbReference type="Proteomes" id="UP000019254">
    <property type="component" value="Unassembled WGS sequence"/>
</dbReference>
<dbReference type="PANTHER" id="PTHR43300">
    <property type="entry name" value="ACETYLTRANSFERASE"/>
    <property type="match status" value="1"/>
</dbReference>
<evidence type="ECO:0000313" key="2">
    <source>
        <dbReference type="Proteomes" id="UP000019254"/>
    </source>
</evidence>
<keyword evidence="1" id="KW-0808">Transferase</keyword>
<sequence>MEHDISVGNFVHFAPGSVVTGGCTVGDNVLIGAGSVVVPNISIGANVVVGAGSTLTRHIESNTLEYSRKKDRIVREVAHPNSVFSLFR</sequence>
<dbReference type="SUPFAM" id="SSF51161">
    <property type="entry name" value="Trimeric LpxA-like enzymes"/>
    <property type="match status" value="1"/>
</dbReference>
<gene>
    <name evidence="1" type="ORF">PCORN_04552</name>
</gene>
<protein>
    <submittedName>
        <fullName evidence="1">Sugar O-acyltransferase, sialic acid O-acetyltransferase NeuD family protein</fullName>
    </submittedName>
</protein>
<evidence type="ECO:0000313" key="1">
    <source>
        <dbReference type="EMBL" id="EUJ31581.1"/>
    </source>
</evidence>
<dbReference type="Pfam" id="PF00132">
    <property type="entry name" value="Hexapep"/>
    <property type="match status" value="1"/>
</dbReference>
<dbReference type="EMBL" id="AODE01000010">
    <property type="protein sequence ID" value="EUJ31581.1"/>
    <property type="molecule type" value="Genomic_DNA"/>
</dbReference>
<organism evidence="1 2">
    <name type="scientific">Listeria cornellensis FSL F6-0969</name>
    <dbReference type="NCBI Taxonomy" id="1265820"/>
    <lineage>
        <taxon>Bacteria</taxon>
        <taxon>Bacillati</taxon>
        <taxon>Bacillota</taxon>
        <taxon>Bacilli</taxon>
        <taxon>Bacillales</taxon>
        <taxon>Listeriaceae</taxon>
        <taxon>Listeria</taxon>
    </lineage>
</organism>
<comment type="caution">
    <text evidence="1">The sequence shown here is derived from an EMBL/GenBank/DDBJ whole genome shotgun (WGS) entry which is preliminary data.</text>
</comment>
<dbReference type="GO" id="GO:0016746">
    <property type="term" value="F:acyltransferase activity"/>
    <property type="evidence" value="ECO:0007669"/>
    <property type="project" value="UniProtKB-KW"/>
</dbReference>
<dbReference type="AlphaFoldDB" id="W7C7A7"/>
<keyword evidence="2" id="KW-1185">Reference proteome</keyword>
<accession>W7C7A7</accession>
<dbReference type="STRING" id="1265820.PCORN_04552"/>
<dbReference type="InterPro" id="IPR050179">
    <property type="entry name" value="Trans_hexapeptide_repeat"/>
</dbReference>
<name>W7C7A7_9LIST</name>
<dbReference type="PATRIC" id="fig|1265820.5.peg.899"/>